<evidence type="ECO:0000313" key="9">
    <source>
        <dbReference type="Proteomes" id="UP000324632"/>
    </source>
</evidence>
<dbReference type="CDD" id="cd22920">
    <property type="entry name" value="HFD_CENP-T"/>
    <property type="match status" value="1"/>
</dbReference>
<dbReference type="EMBL" id="SOYY01000006">
    <property type="protein sequence ID" value="KAA0719796.1"/>
    <property type="molecule type" value="Genomic_DNA"/>
</dbReference>
<comment type="caution">
    <text evidence="8">The sequence shown here is derived from an EMBL/GenBank/DDBJ whole genome shotgun (WGS) entry which is preliminary data.</text>
</comment>
<evidence type="ECO:0000259" key="7">
    <source>
        <dbReference type="Pfam" id="PF15511"/>
    </source>
</evidence>
<dbReference type="GO" id="GO:0003677">
    <property type="term" value="F:DNA binding"/>
    <property type="evidence" value="ECO:0007669"/>
    <property type="project" value="InterPro"/>
</dbReference>
<dbReference type="Gene3D" id="1.10.20.10">
    <property type="entry name" value="Histone, subunit A"/>
    <property type="match status" value="1"/>
</dbReference>
<evidence type="ECO:0000256" key="3">
    <source>
        <dbReference type="ARBA" id="ARBA00010137"/>
    </source>
</evidence>
<keyword evidence="9" id="KW-1185">Reference proteome</keyword>
<dbReference type="Pfam" id="PF15511">
    <property type="entry name" value="CENP-T_C"/>
    <property type="match status" value="1"/>
</dbReference>
<accession>A0A5A9PFU6</accession>
<reference evidence="8 9" key="1">
    <citation type="journal article" date="2019" name="Mol. Ecol. Resour.">
        <title>Chromosome-level genome assembly of Triplophysa tibetana, a fish adapted to the harsh high-altitude environment of the Tibetan Plateau.</title>
        <authorList>
            <person name="Yang X."/>
            <person name="Liu H."/>
            <person name="Ma Z."/>
            <person name="Zou Y."/>
            <person name="Zou M."/>
            <person name="Mao Y."/>
            <person name="Li X."/>
            <person name="Wang H."/>
            <person name="Chen T."/>
            <person name="Wang W."/>
            <person name="Yang R."/>
        </authorList>
    </citation>
    <scope>NUCLEOTIDE SEQUENCE [LARGE SCALE GENOMIC DNA]</scope>
    <source>
        <strain evidence="8">TTIB1903HZAU</strain>
        <tissue evidence="8">Muscle</tissue>
    </source>
</reference>
<gene>
    <name evidence="8" type="ORF">E1301_Tti011777</name>
</gene>
<dbReference type="AlphaFoldDB" id="A0A5A9PFU6"/>
<dbReference type="Proteomes" id="UP000324632">
    <property type="component" value="Chromosome 6"/>
</dbReference>
<feature type="compositionally biased region" description="Low complexity" evidence="6">
    <location>
        <begin position="9"/>
        <end position="19"/>
    </location>
</feature>
<keyword evidence="4" id="KW-0158">Chromosome</keyword>
<comment type="subcellular location">
    <subcellularLocation>
        <location evidence="2">Chromosome</location>
    </subcellularLocation>
    <subcellularLocation>
        <location evidence="1">Nucleus</location>
    </subcellularLocation>
</comment>
<organism evidence="8 9">
    <name type="scientific">Triplophysa tibetana</name>
    <dbReference type="NCBI Taxonomy" id="1572043"/>
    <lineage>
        <taxon>Eukaryota</taxon>
        <taxon>Metazoa</taxon>
        <taxon>Chordata</taxon>
        <taxon>Craniata</taxon>
        <taxon>Vertebrata</taxon>
        <taxon>Euteleostomi</taxon>
        <taxon>Actinopterygii</taxon>
        <taxon>Neopterygii</taxon>
        <taxon>Teleostei</taxon>
        <taxon>Ostariophysi</taxon>
        <taxon>Cypriniformes</taxon>
        <taxon>Nemacheilidae</taxon>
        <taxon>Triplophysa</taxon>
    </lineage>
</organism>
<dbReference type="PANTHER" id="PTHR46904:SF1">
    <property type="entry name" value="CENTROMERE PROTEIN T"/>
    <property type="match status" value="1"/>
</dbReference>
<dbReference type="GO" id="GO:0000776">
    <property type="term" value="C:kinetochore"/>
    <property type="evidence" value="ECO:0007669"/>
    <property type="project" value="InterPro"/>
</dbReference>
<evidence type="ECO:0000256" key="4">
    <source>
        <dbReference type="ARBA" id="ARBA00022454"/>
    </source>
</evidence>
<dbReference type="InterPro" id="IPR035425">
    <property type="entry name" value="CENP-T/H4_C"/>
</dbReference>
<dbReference type="GO" id="GO:0007059">
    <property type="term" value="P:chromosome segregation"/>
    <property type="evidence" value="ECO:0007669"/>
    <property type="project" value="TreeGrafter"/>
</dbReference>
<feature type="domain" description="CENP-T/Histone H4 histone fold" evidence="7">
    <location>
        <begin position="89"/>
        <end position="184"/>
    </location>
</feature>
<feature type="compositionally biased region" description="Acidic residues" evidence="6">
    <location>
        <begin position="20"/>
        <end position="35"/>
    </location>
</feature>
<dbReference type="GO" id="GO:0005634">
    <property type="term" value="C:nucleus"/>
    <property type="evidence" value="ECO:0007669"/>
    <property type="project" value="UniProtKB-SubCell"/>
</dbReference>
<dbReference type="GO" id="GO:0046982">
    <property type="term" value="F:protein heterodimerization activity"/>
    <property type="evidence" value="ECO:0007669"/>
    <property type="project" value="InterPro"/>
</dbReference>
<evidence type="ECO:0000256" key="2">
    <source>
        <dbReference type="ARBA" id="ARBA00004286"/>
    </source>
</evidence>
<dbReference type="GO" id="GO:0051382">
    <property type="term" value="P:kinetochore assembly"/>
    <property type="evidence" value="ECO:0007669"/>
    <property type="project" value="InterPro"/>
</dbReference>
<keyword evidence="5" id="KW-0539">Nucleus</keyword>
<protein>
    <submittedName>
        <fullName evidence="8">Centromere protein T</fullName>
    </submittedName>
</protein>
<dbReference type="GO" id="GO:0000278">
    <property type="term" value="P:mitotic cell cycle"/>
    <property type="evidence" value="ECO:0007669"/>
    <property type="project" value="TreeGrafter"/>
</dbReference>
<dbReference type="SUPFAM" id="SSF47113">
    <property type="entry name" value="Histone-fold"/>
    <property type="match status" value="1"/>
</dbReference>
<comment type="similarity">
    <text evidence="3">Belongs to the CENP-T/CNN1 family.</text>
</comment>
<evidence type="ECO:0000256" key="1">
    <source>
        <dbReference type="ARBA" id="ARBA00004123"/>
    </source>
</evidence>
<evidence type="ECO:0000313" key="8">
    <source>
        <dbReference type="EMBL" id="KAA0719796.1"/>
    </source>
</evidence>
<name>A0A5A9PFU6_9TELE</name>
<sequence>MIDCEPANQSPEPHSPAQSEQEEEEEEEDDDDDAHSEELSMTTPAFVKQKRMIANASAQATPSVLKELNSGPAPQVVKRRPRQKREKGSDVLPKSYVMSVFKHFAKTKVASDIYPAINEILKKYYERLADDLEVYATHAKRKTIEMEDFELLMRRQGFVTDSMPINILIEKYLPLEYRKLLIPVATSGNKVVPNRRR</sequence>
<evidence type="ECO:0000256" key="5">
    <source>
        <dbReference type="ARBA" id="ARBA00023242"/>
    </source>
</evidence>
<proteinExistence type="inferred from homology"/>
<evidence type="ECO:0000256" key="6">
    <source>
        <dbReference type="SAM" id="MobiDB-lite"/>
    </source>
</evidence>
<dbReference type="InterPro" id="IPR028255">
    <property type="entry name" value="CENP-T"/>
</dbReference>
<dbReference type="PANTHER" id="PTHR46904">
    <property type="entry name" value="CENTROMERE PROTEIN T"/>
    <property type="match status" value="1"/>
</dbReference>
<feature type="region of interest" description="Disordered" evidence="6">
    <location>
        <begin position="1"/>
        <end position="89"/>
    </location>
</feature>
<dbReference type="InterPro" id="IPR009072">
    <property type="entry name" value="Histone-fold"/>
</dbReference>